<feature type="transmembrane region" description="Helical" evidence="4">
    <location>
        <begin position="265"/>
        <end position="283"/>
    </location>
</feature>
<feature type="transmembrane region" description="Helical" evidence="4">
    <location>
        <begin position="289"/>
        <end position="312"/>
    </location>
</feature>
<dbReference type="Proteomes" id="UP000477782">
    <property type="component" value="Unassembled WGS sequence"/>
</dbReference>
<comment type="caution">
    <text evidence="6">The sequence shown here is derived from an EMBL/GenBank/DDBJ whole genome shotgun (WGS) entry which is preliminary data.</text>
</comment>
<feature type="transmembrane region" description="Helical" evidence="4">
    <location>
        <begin position="42"/>
        <end position="61"/>
    </location>
</feature>
<dbReference type="EMBL" id="JAAIVJ010000001">
    <property type="protein sequence ID" value="NEY88939.1"/>
    <property type="molecule type" value="Genomic_DNA"/>
</dbReference>
<dbReference type="CDD" id="cd17477">
    <property type="entry name" value="MFS_YcaD_like"/>
    <property type="match status" value="1"/>
</dbReference>
<dbReference type="InterPro" id="IPR047200">
    <property type="entry name" value="MFS_YcaD-like"/>
</dbReference>
<dbReference type="InterPro" id="IPR036259">
    <property type="entry name" value="MFS_trans_sf"/>
</dbReference>
<feature type="transmembrane region" description="Helical" evidence="4">
    <location>
        <begin position="235"/>
        <end position="253"/>
    </location>
</feature>
<protein>
    <submittedName>
        <fullName evidence="6">MFS transporter</fullName>
    </submittedName>
</protein>
<keyword evidence="7" id="KW-1185">Reference proteome</keyword>
<accession>A0A6M0QNG6</accession>
<feature type="transmembrane region" description="Helical" evidence="4">
    <location>
        <begin position="201"/>
        <end position="223"/>
    </location>
</feature>
<feature type="transmembrane region" description="Helical" evidence="4">
    <location>
        <begin position="97"/>
        <end position="119"/>
    </location>
</feature>
<dbReference type="SUPFAM" id="SSF103473">
    <property type="entry name" value="MFS general substrate transporter"/>
    <property type="match status" value="1"/>
</dbReference>
<feature type="transmembrane region" description="Helical" evidence="4">
    <location>
        <begin position="324"/>
        <end position="347"/>
    </location>
</feature>
<evidence type="ECO:0000259" key="5">
    <source>
        <dbReference type="PROSITE" id="PS50850"/>
    </source>
</evidence>
<dbReference type="PANTHER" id="PTHR23521:SF3">
    <property type="entry name" value="MFS TRANSPORTER"/>
    <property type="match status" value="1"/>
</dbReference>
<evidence type="ECO:0000256" key="1">
    <source>
        <dbReference type="ARBA" id="ARBA00022692"/>
    </source>
</evidence>
<dbReference type="InterPro" id="IPR020846">
    <property type="entry name" value="MFS_dom"/>
</dbReference>
<organism evidence="6 7">
    <name type="scientific">Tabrizicola oligotrophica</name>
    <dbReference type="NCBI Taxonomy" id="2710650"/>
    <lineage>
        <taxon>Bacteria</taxon>
        <taxon>Pseudomonadati</taxon>
        <taxon>Pseudomonadota</taxon>
        <taxon>Alphaproteobacteria</taxon>
        <taxon>Rhodobacterales</taxon>
        <taxon>Paracoccaceae</taxon>
        <taxon>Tabrizicola</taxon>
    </lineage>
</organism>
<dbReference type="Gene3D" id="1.20.1250.20">
    <property type="entry name" value="MFS general substrate transporter like domains"/>
    <property type="match status" value="2"/>
</dbReference>
<keyword evidence="1 4" id="KW-0812">Transmembrane</keyword>
<proteinExistence type="predicted"/>
<feature type="transmembrane region" description="Helical" evidence="4">
    <location>
        <begin position="161"/>
        <end position="180"/>
    </location>
</feature>
<feature type="transmembrane region" description="Helical" evidence="4">
    <location>
        <begin position="353"/>
        <end position="372"/>
    </location>
</feature>
<gene>
    <name evidence="6" type="ORF">G4Z14_01385</name>
</gene>
<evidence type="ECO:0000256" key="2">
    <source>
        <dbReference type="ARBA" id="ARBA00022989"/>
    </source>
</evidence>
<dbReference type="RefSeq" id="WP_164622965.1">
    <property type="nucleotide sequence ID" value="NZ_JAAIVJ010000001.1"/>
</dbReference>
<dbReference type="AlphaFoldDB" id="A0A6M0QNG6"/>
<evidence type="ECO:0000256" key="3">
    <source>
        <dbReference type="ARBA" id="ARBA00023136"/>
    </source>
</evidence>
<evidence type="ECO:0000313" key="6">
    <source>
        <dbReference type="EMBL" id="NEY88939.1"/>
    </source>
</evidence>
<feature type="transmembrane region" description="Helical" evidence="4">
    <location>
        <begin position="131"/>
        <end position="149"/>
    </location>
</feature>
<keyword evidence="3 4" id="KW-0472">Membrane</keyword>
<dbReference type="Pfam" id="PF07690">
    <property type="entry name" value="MFS_1"/>
    <property type="match status" value="2"/>
</dbReference>
<dbReference type="PROSITE" id="PS50850">
    <property type="entry name" value="MFS"/>
    <property type="match status" value="1"/>
</dbReference>
<dbReference type="PANTHER" id="PTHR23521">
    <property type="entry name" value="TRANSPORTER MFS SUPERFAMILY"/>
    <property type="match status" value="1"/>
</dbReference>
<name>A0A6M0QNG6_9RHOB</name>
<sequence>MFSVMRNSWALLLGMMLLMLGNGIQGTLLGIRGKIEGFSTLEMSYVMAAYSVGFLLGSRLAPQMIQRVGHVRVFSALGSLISAVMILFPVAPDWMAWAAMRVLLGYCFAGVYISAESWLNASSTNENRGQALSAYMIVTMLGIVASQVLMNLRDPGGFDLFVFSSILVSLAFTPILLSAARAPAFHEIKPLPIRHLFQTSPLGCVGLFLLGALFSTLFGMASVWGSEVGLSVRNISIFIASIYVGGLVLQYPVGWASDRWDRRAMILWMAVAGAVATSAGLILTWNMAVLSALGFLAGGIANPLYSLLVAYVNDYLAENEMAGASAGLLFIYGLGSIGGPMATGWLMGQVGPSGFFLFIALMFLAISLYAMWRMTRGRRRLFRRRLRTLAPGASPVAVEASIGRDNGD</sequence>
<feature type="transmembrane region" description="Helical" evidence="4">
    <location>
        <begin position="73"/>
        <end position="91"/>
    </location>
</feature>
<keyword evidence="2 4" id="KW-1133">Transmembrane helix</keyword>
<dbReference type="InterPro" id="IPR011701">
    <property type="entry name" value="MFS"/>
</dbReference>
<dbReference type="GO" id="GO:0005886">
    <property type="term" value="C:plasma membrane"/>
    <property type="evidence" value="ECO:0007669"/>
    <property type="project" value="TreeGrafter"/>
</dbReference>
<evidence type="ECO:0000256" key="4">
    <source>
        <dbReference type="SAM" id="Phobius"/>
    </source>
</evidence>
<feature type="domain" description="Major facilitator superfamily (MFS) profile" evidence="5">
    <location>
        <begin position="199"/>
        <end position="408"/>
    </location>
</feature>
<evidence type="ECO:0000313" key="7">
    <source>
        <dbReference type="Proteomes" id="UP000477782"/>
    </source>
</evidence>
<reference evidence="6 7" key="1">
    <citation type="submission" date="2020-02" db="EMBL/GenBank/DDBJ databases">
        <authorList>
            <person name="Chen W.-M."/>
        </authorList>
    </citation>
    <scope>NUCLEOTIDE SEQUENCE [LARGE SCALE GENOMIC DNA]</scope>
    <source>
        <strain evidence="6 7">KMS-5</strain>
    </source>
</reference>
<dbReference type="GO" id="GO:0022857">
    <property type="term" value="F:transmembrane transporter activity"/>
    <property type="evidence" value="ECO:0007669"/>
    <property type="project" value="InterPro"/>
</dbReference>